<dbReference type="EMBL" id="CAJHJT010000023">
    <property type="protein sequence ID" value="CAD7000960.1"/>
    <property type="molecule type" value="Genomic_DNA"/>
</dbReference>
<name>A0A811UPZ3_CERCA</name>
<accession>A0A811UPZ3</accession>
<evidence type="ECO:0000313" key="1">
    <source>
        <dbReference type="EMBL" id="CAD7000960.1"/>
    </source>
</evidence>
<comment type="caution">
    <text evidence="1">The sequence shown here is derived from an EMBL/GenBank/DDBJ whole genome shotgun (WGS) entry which is preliminary data.</text>
</comment>
<proteinExistence type="predicted"/>
<sequence>MDTDASHSIIRSDLIAKEVRPLPGAILKTATGEDSQVVGEVTCKVTVGNMTVLHSFIVSQIVDEVIIGVDFLMDQGIKIDLNENIMEYKNIEVPLSIGYNSTHRS</sequence>
<reference evidence="1" key="1">
    <citation type="submission" date="2020-11" db="EMBL/GenBank/DDBJ databases">
        <authorList>
            <person name="Whitehead M."/>
        </authorList>
    </citation>
    <scope>NUCLEOTIDE SEQUENCE</scope>
    <source>
        <strain evidence="1">EGII</strain>
    </source>
</reference>
<dbReference type="InterPro" id="IPR021109">
    <property type="entry name" value="Peptidase_aspartic_dom_sf"/>
</dbReference>
<gene>
    <name evidence="1" type="ORF">CCAP1982_LOCUS9433</name>
</gene>
<organism evidence="1 2">
    <name type="scientific">Ceratitis capitata</name>
    <name type="common">Mediterranean fruit fly</name>
    <name type="synonym">Tephritis capitata</name>
    <dbReference type="NCBI Taxonomy" id="7213"/>
    <lineage>
        <taxon>Eukaryota</taxon>
        <taxon>Metazoa</taxon>
        <taxon>Ecdysozoa</taxon>
        <taxon>Arthropoda</taxon>
        <taxon>Hexapoda</taxon>
        <taxon>Insecta</taxon>
        <taxon>Pterygota</taxon>
        <taxon>Neoptera</taxon>
        <taxon>Endopterygota</taxon>
        <taxon>Diptera</taxon>
        <taxon>Brachycera</taxon>
        <taxon>Muscomorpha</taxon>
        <taxon>Tephritoidea</taxon>
        <taxon>Tephritidae</taxon>
        <taxon>Ceratitis</taxon>
        <taxon>Ceratitis</taxon>
    </lineage>
</organism>
<dbReference type="AlphaFoldDB" id="A0A811UPZ3"/>
<protein>
    <submittedName>
        <fullName evidence="1">(Mediterranean fruit fly) hypothetical protein</fullName>
    </submittedName>
</protein>
<dbReference type="Gene3D" id="2.40.70.10">
    <property type="entry name" value="Acid Proteases"/>
    <property type="match status" value="1"/>
</dbReference>
<dbReference type="SUPFAM" id="SSF50630">
    <property type="entry name" value="Acid proteases"/>
    <property type="match status" value="1"/>
</dbReference>
<evidence type="ECO:0000313" key="2">
    <source>
        <dbReference type="Proteomes" id="UP000606786"/>
    </source>
</evidence>
<dbReference type="Proteomes" id="UP000606786">
    <property type="component" value="Unassembled WGS sequence"/>
</dbReference>
<keyword evidence="2" id="KW-1185">Reference proteome</keyword>